<gene>
    <name evidence="1" type="ORF">KDD17_17320</name>
</gene>
<dbReference type="Proteomes" id="UP000683291">
    <property type="component" value="Chromosome pJK7-1-1"/>
</dbReference>
<dbReference type="KEGG" id="sual:KDD17_17320"/>
<dbReference type="Pfam" id="PF06996">
    <property type="entry name" value="T6SS_TssG"/>
    <property type="match status" value="1"/>
</dbReference>
<dbReference type="PANTHER" id="PTHR35564:SF4">
    <property type="entry name" value="CYTOPLASMIC PROTEIN"/>
    <property type="match status" value="1"/>
</dbReference>
<dbReference type="AlphaFoldDB" id="A0A975JGT0"/>
<evidence type="ECO:0000313" key="2">
    <source>
        <dbReference type="Proteomes" id="UP000683291"/>
    </source>
</evidence>
<dbReference type="InterPro" id="IPR010732">
    <property type="entry name" value="T6SS_TssG-like"/>
</dbReference>
<evidence type="ECO:0000313" key="1">
    <source>
        <dbReference type="EMBL" id="QUJ78249.1"/>
    </source>
</evidence>
<dbReference type="EMBL" id="CP073582">
    <property type="protein sequence ID" value="QUJ78249.1"/>
    <property type="molecule type" value="Genomic_DNA"/>
</dbReference>
<reference evidence="1" key="1">
    <citation type="submission" date="2021-04" db="EMBL/GenBank/DDBJ databases">
        <title>Complete genome sequence for Sulfitobacter sp. strain JK7-1.</title>
        <authorList>
            <person name="Park S.-J."/>
        </authorList>
    </citation>
    <scope>NUCLEOTIDE SEQUENCE</scope>
    <source>
        <strain evidence="1">JK7-1</strain>
    </source>
</reference>
<protein>
    <submittedName>
        <fullName evidence="1">Type VI secretion system baseplate subunit TssG</fullName>
    </submittedName>
</protein>
<organism evidence="1 2">
    <name type="scientific">Sulfitobacter albidus</name>
    <dbReference type="NCBI Taxonomy" id="2829501"/>
    <lineage>
        <taxon>Bacteria</taxon>
        <taxon>Pseudomonadati</taxon>
        <taxon>Pseudomonadota</taxon>
        <taxon>Alphaproteobacteria</taxon>
        <taxon>Rhodobacterales</taxon>
        <taxon>Roseobacteraceae</taxon>
        <taxon>Sulfitobacter</taxon>
    </lineage>
</organism>
<accession>A0A975JGT0</accession>
<dbReference type="PANTHER" id="PTHR35564">
    <property type="match status" value="1"/>
</dbReference>
<sequence length="171" mass="18885">MTGEEHADGSSKGWGFLSAMRFAERRAKGKPRIGKSTRVAQDAVSMGQDPFTGFPDSDLSQIDLAADPPRIRPRFLGFFGPFGPLPGAQTREVAFWTRNGDSSFVRFADIFVTRFQQLFYRSWSDARAITQFDHPTGGNSPVTCAPLPAMQVLRMTAQLSSMTRSGFSTPR</sequence>
<keyword evidence="2" id="KW-1185">Reference proteome</keyword>
<proteinExistence type="predicted"/>
<name>A0A975JGT0_9RHOB</name>